<keyword evidence="4 7" id="KW-0812">Transmembrane</keyword>
<comment type="subcellular location">
    <subcellularLocation>
        <location evidence="1 7">Cell membrane</location>
        <topology evidence="1 7">Multi-pass membrane protein</topology>
    </subcellularLocation>
</comment>
<feature type="transmembrane region" description="Helical" evidence="7">
    <location>
        <begin position="134"/>
        <end position="155"/>
    </location>
</feature>
<feature type="transmembrane region" description="Helical" evidence="7">
    <location>
        <begin position="181"/>
        <end position="205"/>
    </location>
</feature>
<dbReference type="PROSITE" id="PS50928">
    <property type="entry name" value="ABC_TM1"/>
    <property type="match status" value="1"/>
</dbReference>
<keyword evidence="2 7" id="KW-0813">Transport</keyword>
<evidence type="ECO:0000256" key="1">
    <source>
        <dbReference type="ARBA" id="ARBA00004651"/>
    </source>
</evidence>
<dbReference type="InterPro" id="IPR051393">
    <property type="entry name" value="ABC_transporter_permease"/>
</dbReference>
<evidence type="ECO:0000256" key="7">
    <source>
        <dbReference type="RuleBase" id="RU363032"/>
    </source>
</evidence>
<evidence type="ECO:0000256" key="2">
    <source>
        <dbReference type="ARBA" id="ARBA00022448"/>
    </source>
</evidence>
<dbReference type="EMBL" id="JBHSOD010000007">
    <property type="protein sequence ID" value="MFC5884977.1"/>
    <property type="molecule type" value="Genomic_DNA"/>
</dbReference>
<dbReference type="InterPro" id="IPR000515">
    <property type="entry name" value="MetI-like"/>
</dbReference>
<feature type="transmembrane region" description="Helical" evidence="7">
    <location>
        <begin position="288"/>
        <end position="308"/>
    </location>
</feature>
<dbReference type="Pfam" id="PF00528">
    <property type="entry name" value="BPD_transp_1"/>
    <property type="match status" value="1"/>
</dbReference>
<keyword evidence="11" id="KW-1185">Reference proteome</keyword>
<evidence type="ECO:0000256" key="6">
    <source>
        <dbReference type="ARBA" id="ARBA00023136"/>
    </source>
</evidence>
<organism evidence="10 11">
    <name type="scientific">Kitasatospora aburaviensis</name>
    <dbReference type="NCBI Taxonomy" id="67265"/>
    <lineage>
        <taxon>Bacteria</taxon>
        <taxon>Bacillati</taxon>
        <taxon>Actinomycetota</taxon>
        <taxon>Actinomycetes</taxon>
        <taxon>Kitasatosporales</taxon>
        <taxon>Streptomycetaceae</taxon>
        <taxon>Kitasatospora</taxon>
    </lineage>
</organism>
<reference evidence="11" key="1">
    <citation type="journal article" date="2019" name="Int. J. Syst. Evol. Microbiol.">
        <title>The Global Catalogue of Microorganisms (GCM) 10K type strain sequencing project: providing services to taxonomists for standard genome sequencing and annotation.</title>
        <authorList>
            <consortium name="The Broad Institute Genomics Platform"/>
            <consortium name="The Broad Institute Genome Sequencing Center for Infectious Disease"/>
            <person name="Wu L."/>
            <person name="Ma J."/>
        </authorList>
    </citation>
    <scope>NUCLEOTIDE SEQUENCE [LARGE SCALE GENOMIC DNA]</scope>
    <source>
        <strain evidence="11">CGMCC 4.1469</strain>
    </source>
</reference>
<keyword evidence="6 7" id="KW-0472">Membrane</keyword>
<dbReference type="RefSeq" id="WP_313762841.1">
    <property type="nucleotide sequence ID" value="NZ_BAAAVH010000039.1"/>
</dbReference>
<name>A0ABW1ESM6_9ACTN</name>
<dbReference type="Proteomes" id="UP001596067">
    <property type="component" value="Unassembled WGS sequence"/>
</dbReference>
<feature type="compositionally biased region" description="Low complexity" evidence="8">
    <location>
        <begin position="15"/>
        <end position="28"/>
    </location>
</feature>
<gene>
    <name evidence="10" type="ORF">ACFP0N_08315</name>
</gene>
<dbReference type="Gene3D" id="1.10.3720.10">
    <property type="entry name" value="MetI-like"/>
    <property type="match status" value="1"/>
</dbReference>
<comment type="similarity">
    <text evidence="7">Belongs to the binding-protein-dependent transport system permease family.</text>
</comment>
<evidence type="ECO:0000313" key="10">
    <source>
        <dbReference type="EMBL" id="MFC5884977.1"/>
    </source>
</evidence>
<sequence>MTTAPLDRPAPPGAGPSAPRTRTTPAPRRAGRGGGARLAPYLFVLPALALFAAFRLYPVVWSFLLSLYRTDGVQQTWTGLGNYDRLIHDPLFWKALGNTALILVVQVPVMLALALGLAVALNSALLRWKPVFRLGFFLPVVTGLVTYGLMMGALLNQDSGAVNWLLQLVGLPEVHWLSDPFWARVAIMLALTWHYTGYNAVIYLARLQTVPAEQHEAAAVDGAGAWRRFWHVTLPAMRPAVLLTVVLSTIGTLQLFDEPFIMTGGGPDNATTTIGVYLYQTGFRYFDFGYASAIGYALVLIISLLGLVQVKLAKEEE</sequence>
<feature type="transmembrane region" description="Helical" evidence="7">
    <location>
        <begin position="236"/>
        <end position="256"/>
    </location>
</feature>
<comment type="caution">
    <text evidence="10">The sequence shown here is derived from an EMBL/GenBank/DDBJ whole genome shotgun (WGS) entry which is preliminary data.</text>
</comment>
<feature type="region of interest" description="Disordered" evidence="8">
    <location>
        <begin position="1"/>
        <end position="32"/>
    </location>
</feature>
<dbReference type="InterPro" id="IPR035906">
    <property type="entry name" value="MetI-like_sf"/>
</dbReference>
<feature type="domain" description="ABC transmembrane type-1" evidence="9">
    <location>
        <begin position="96"/>
        <end position="309"/>
    </location>
</feature>
<feature type="transmembrane region" description="Helical" evidence="7">
    <location>
        <begin position="100"/>
        <end position="122"/>
    </location>
</feature>
<evidence type="ECO:0000259" key="9">
    <source>
        <dbReference type="PROSITE" id="PS50928"/>
    </source>
</evidence>
<dbReference type="PANTHER" id="PTHR30193:SF37">
    <property type="entry name" value="INNER MEMBRANE ABC TRANSPORTER PERMEASE PROTEIN YCJO"/>
    <property type="match status" value="1"/>
</dbReference>
<feature type="transmembrane region" description="Helical" evidence="7">
    <location>
        <begin position="38"/>
        <end position="57"/>
    </location>
</feature>
<evidence type="ECO:0000313" key="11">
    <source>
        <dbReference type="Proteomes" id="UP001596067"/>
    </source>
</evidence>
<accession>A0ABW1ESM6</accession>
<evidence type="ECO:0000256" key="3">
    <source>
        <dbReference type="ARBA" id="ARBA00022475"/>
    </source>
</evidence>
<dbReference type="CDD" id="cd06261">
    <property type="entry name" value="TM_PBP2"/>
    <property type="match status" value="1"/>
</dbReference>
<dbReference type="SUPFAM" id="SSF161098">
    <property type="entry name" value="MetI-like"/>
    <property type="match status" value="1"/>
</dbReference>
<protein>
    <submittedName>
        <fullName evidence="10">Carbohydrate ABC transporter permease</fullName>
    </submittedName>
</protein>
<evidence type="ECO:0000256" key="4">
    <source>
        <dbReference type="ARBA" id="ARBA00022692"/>
    </source>
</evidence>
<evidence type="ECO:0000256" key="8">
    <source>
        <dbReference type="SAM" id="MobiDB-lite"/>
    </source>
</evidence>
<keyword evidence="5 7" id="KW-1133">Transmembrane helix</keyword>
<evidence type="ECO:0000256" key="5">
    <source>
        <dbReference type="ARBA" id="ARBA00022989"/>
    </source>
</evidence>
<dbReference type="PANTHER" id="PTHR30193">
    <property type="entry name" value="ABC TRANSPORTER PERMEASE PROTEIN"/>
    <property type="match status" value="1"/>
</dbReference>
<keyword evidence="3" id="KW-1003">Cell membrane</keyword>
<proteinExistence type="inferred from homology"/>